<dbReference type="KEGG" id="pmrn:116952842"/>
<evidence type="ECO:0000256" key="1">
    <source>
        <dbReference type="SAM" id="Coils"/>
    </source>
</evidence>
<feature type="region of interest" description="Disordered" evidence="2">
    <location>
        <begin position="146"/>
        <end position="186"/>
    </location>
</feature>
<feature type="coiled-coil region" evidence="1">
    <location>
        <begin position="800"/>
        <end position="856"/>
    </location>
</feature>
<dbReference type="PANTHER" id="PTHR18871:SF2">
    <property type="entry name" value="CENTROSOMAL PROTEIN OF 112 KDA"/>
    <property type="match status" value="1"/>
</dbReference>
<sequence>MSSHSLWDLLDAEFDHLLVDMKPFVLKLSNKTERQCCALWVKKLCEPPGGMRAAVWRPERNAYARLLLDMLRYGRLEGPFSSKPPAGSLQPLPADQKRDGPAWDEDLDRLPSWAAGELESPQLSQGLSRDARSHLAFSDSCQEHRRKWKISQDRSSQSTNAMHRSREDDPTTISDLSGRKPVNMDESDFENRLNSWNLGIENPRYLREKPIPLSPIVPRKGSRKMDPLLLDAEAFNTKYQKEMGLKMKAMKEQFQKEQVAMQLKHETHVQEILDGKKCELEELNAVHQNKQKEAADAVRKLEKKVDVLVQESQVVRETKDKQIEELMKMMGQSGKNLKNEYEKKLNEAIASLEQERLELQKHHTESIQALLDETNMRLAHMEAEHKAHALLTGNVKKELEARVEQLKADGEAQVKQKSRLEQENAELTHRNQALSRELQDVKGWFSAAQRDTEQLSQEHEHSVKQLQARLEGNIHFLKQEHAVAAAKAAAVREDLEMKVNILKQQLEEVEHQGQLQLKESEAIFREEKFQLEHLHEKKLKSAHDKLEQEKEQCQKSITALETALRDKEEKLRKVGEMQRVQARQADATLEQLRKEVELNTEKVLMEMKQQMQRVEEDLRRAKAVRERQAEEFSHQQQALQQQHEQQLRDVRLHCEEEKSRLLEQHATHMESVARTHAATLEQRQRDLQATAAERENQAREWRHKDAEIIAQLEETVLKLQEEVEQANCLRKQQLVELGLLREEEKQATLLQHETICAQIRAEAERTTLDAHKQHAVEIEQSSAKSAEELKKMEVDYSVKLSQAAKAIMDLQAQVASIHEEASQKSLDAEKRLHDAVTKMQGDLEALRQEHRSTLQELHGQKDTHLRLSASWEKQLQEIGLKHQEQVTALRQEHEKKLKGLMPADVRKQLEETIASLQSQVNCLQKRASLLQEQLDNQKTL</sequence>
<dbReference type="Proteomes" id="UP001318040">
    <property type="component" value="Chromosome 3"/>
</dbReference>
<gene>
    <name evidence="5" type="primary">LOC116952842</name>
</gene>
<keyword evidence="4" id="KW-1185">Reference proteome</keyword>
<dbReference type="PANTHER" id="PTHR18871">
    <property type="entry name" value="CENTROSOMAL PROTEIN OF 112 KDA"/>
    <property type="match status" value="1"/>
</dbReference>
<feature type="domain" description="DUF4485" evidence="3">
    <location>
        <begin position="10"/>
        <end position="93"/>
    </location>
</feature>
<reference evidence="5" key="1">
    <citation type="submission" date="2025-08" db="UniProtKB">
        <authorList>
            <consortium name="RefSeq"/>
        </authorList>
    </citation>
    <scope>IDENTIFICATION</scope>
    <source>
        <tissue evidence="5">Sperm</tissue>
    </source>
</reference>
<feature type="coiled-coil region" evidence="1">
    <location>
        <begin position="677"/>
        <end position="732"/>
    </location>
</feature>
<dbReference type="RefSeq" id="XP_032828424.1">
    <property type="nucleotide sequence ID" value="XM_032972533.1"/>
</dbReference>
<dbReference type="InterPro" id="IPR027831">
    <property type="entry name" value="DUF4485"/>
</dbReference>
<feature type="compositionally biased region" description="Polar residues" evidence="2">
    <location>
        <begin position="153"/>
        <end position="162"/>
    </location>
</feature>
<evidence type="ECO:0000256" key="2">
    <source>
        <dbReference type="SAM" id="MobiDB-lite"/>
    </source>
</evidence>
<evidence type="ECO:0000259" key="3">
    <source>
        <dbReference type="Pfam" id="PF14846"/>
    </source>
</evidence>
<feature type="coiled-coil region" evidence="1">
    <location>
        <begin position="338"/>
        <end position="365"/>
    </location>
</feature>
<keyword evidence="1" id="KW-0175">Coiled coil</keyword>
<proteinExistence type="predicted"/>
<name>A0AAJ7XBB1_PETMA</name>
<dbReference type="InterPro" id="IPR055310">
    <property type="entry name" value="CEP112"/>
</dbReference>
<dbReference type="AlphaFoldDB" id="A0AAJ7XBB1"/>
<feature type="coiled-coil region" evidence="1">
    <location>
        <begin position="485"/>
        <end position="631"/>
    </location>
</feature>
<feature type="coiled-coil region" evidence="1">
    <location>
        <begin position="396"/>
        <end position="437"/>
    </location>
</feature>
<feature type="coiled-coil region" evidence="1">
    <location>
        <begin position="273"/>
        <end position="311"/>
    </location>
</feature>
<evidence type="ECO:0000313" key="5">
    <source>
        <dbReference type="RefSeq" id="XP_032828424.1"/>
    </source>
</evidence>
<feature type="coiled-coil region" evidence="1">
    <location>
        <begin position="906"/>
        <end position="940"/>
    </location>
</feature>
<protein>
    <submittedName>
        <fullName evidence="5">Centrosomal protein of 112 kDa-like isoform X1</fullName>
    </submittedName>
</protein>
<accession>A0AAJ7XBB1</accession>
<evidence type="ECO:0000313" key="4">
    <source>
        <dbReference type="Proteomes" id="UP001318040"/>
    </source>
</evidence>
<dbReference type="Pfam" id="PF14846">
    <property type="entry name" value="DUF4485"/>
    <property type="match status" value="1"/>
</dbReference>
<organism evidence="4 5">
    <name type="scientific">Petromyzon marinus</name>
    <name type="common">Sea lamprey</name>
    <dbReference type="NCBI Taxonomy" id="7757"/>
    <lineage>
        <taxon>Eukaryota</taxon>
        <taxon>Metazoa</taxon>
        <taxon>Chordata</taxon>
        <taxon>Craniata</taxon>
        <taxon>Vertebrata</taxon>
        <taxon>Cyclostomata</taxon>
        <taxon>Hyperoartia</taxon>
        <taxon>Petromyzontiformes</taxon>
        <taxon>Petromyzontidae</taxon>
        <taxon>Petromyzon</taxon>
    </lineage>
</organism>
<feature type="region of interest" description="Disordered" evidence="2">
    <location>
        <begin position="79"/>
        <end position="106"/>
    </location>
</feature>